<evidence type="ECO:0000256" key="10">
    <source>
        <dbReference type="ARBA" id="ARBA00023306"/>
    </source>
</evidence>
<keyword evidence="5 11" id="KW-1003">Cell membrane</keyword>
<dbReference type="PANTHER" id="PTHR24220:SF470">
    <property type="entry name" value="CELL DIVISION ATP-BINDING PROTEIN FTSE"/>
    <property type="match status" value="1"/>
</dbReference>
<evidence type="ECO:0000256" key="11">
    <source>
        <dbReference type="RuleBase" id="RU365094"/>
    </source>
</evidence>
<dbReference type="PROSITE" id="PS00211">
    <property type="entry name" value="ABC_TRANSPORTER_1"/>
    <property type="match status" value="1"/>
</dbReference>
<dbReference type="InterPro" id="IPR017871">
    <property type="entry name" value="ABC_transporter-like_CS"/>
</dbReference>
<dbReference type="GO" id="GO:0005524">
    <property type="term" value="F:ATP binding"/>
    <property type="evidence" value="ECO:0007669"/>
    <property type="project" value="UniProtKB-UniRule"/>
</dbReference>
<keyword evidence="9 11" id="KW-0472">Membrane</keyword>
<dbReference type="Pfam" id="PF00005">
    <property type="entry name" value="ABC_tran"/>
    <property type="match status" value="1"/>
</dbReference>
<sequence>MIASPRIGGATQALTLRHNRRMTVLRFDNVSKHYAGGHQALTDVSFEVADGEMLFVTGHSGAGKSTLLKLIHLSERPSQGAVLLGERNLLTVRGRQIPLHRRQVGAVYQDHRLLNDRSIAENVALPLILRGTRRAEIGKRVRSALERIGLAHREKALPSQLSAGEQQRVGIARAIVGEPRLLVADEPTGNLDPALAAEIMQLFAELPARGTSVLVVSHDLALLKQMRKRVLILDHGRLVDDISPQDLAE</sequence>
<dbReference type="GO" id="GO:0051301">
    <property type="term" value="P:cell division"/>
    <property type="evidence" value="ECO:0007669"/>
    <property type="project" value="UniProtKB-UniRule"/>
</dbReference>
<dbReference type="SUPFAM" id="SSF52540">
    <property type="entry name" value="P-loop containing nucleoside triphosphate hydrolases"/>
    <property type="match status" value="1"/>
</dbReference>
<evidence type="ECO:0000256" key="3">
    <source>
        <dbReference type="ARBA" id="ARBA00005417"/>
    </source>
</evidence>
<dbReference type="AlphaFoldDB" id="Q5GUR9"/>
<keyword evidence="7 11" id="KW-0547">Nucleotide-binding</keyword>
<evidence type="ECO:0000259" key="12">
    <source>
        <dbReference type="PROSITE" id="PS50893"/>
    </source>
</evidence>
<reference evidence="13 14" key="1">
    <citation type="journal article" date="2005" name="Nucleic Acids Res.">
        <title>The genome sequence of Xanthomonas oryzae pathovar oryzae KACC10331, the bacterial blight pathogen of rice.</title>
        <authorList>
            <person name="Lee B.M."/>
            <person name="Park Y.J."/>
            <person name="Park D.S."/>
            <person name="Kang H.W."/>
            <person name="Kim J.G."/>
            <person name="Song E.S."/>
            <person name="Park I.C."/>
            <person name="Yoon U.H."/>
            <person name="Hahn J.H."/>
            <person name="Koo B.S."/>
            <person name="Lee G.B."/>
            <person name="Kim H."/>
            <person name="Park H.S."/>
            <person name="Yoon K.O."/>
            <person name="Kim J.H."/>
            <person name="Jung C.H."/>
            <person name="Koh N.H."/>
            <person name="Seo J.S."/>
            <person name="Go S.J."/>
        </authorList>
    </citation>
    <scope>NUCLEOTIDE SEQUENCE [LARGE SCALE GENOMIC DNA]</scope>
    <source>
        <strain evidence="14">KACC10331 / KXO85</strain>
    </source>
</reference>
<evidence type="ECO:0000256" key="1">
    <source>
        <dbReference type="ARBA" id="ARBA00002579"/>
    </source>
</evidence>
<dbReference type="Gene3D" id="3.40.50.300">
    <property type="entry name" value="P-loop containing nucleotide triphosphate hydrolases"/>
    <property type="match status" value="1"/>
</dbReference>
<dbReference type="InterPro" id="IPR027417">
    <property type="entry name" value="P-loop_NTPase"/>
</dbReference>
<evidence type="ECO:0000256" key="8">
    <source>
        <dbReference type="ARBA" id="ARBA00022840"/>
    </source>
</evidence>
<dbReference type="InterPro" id="IPR005286">
    <property type="entry name" value="Cell_div_FtsE"/>
</dbReference>
<dbReference type="InterPro" id="IPR003439">
    <property type="entry name" value="ABC_transporter-like_ATP-bd"/>
</dbReference>
<gene>
    <name evidence="11 13" type="primary">ftsE</name>
    <name evidence="13" type="ordered locus">XOO4300</name>
</gene>
<keyword evidence="6 11" id="KW-0132">Cell division</keyword>
<accession>Q5GUR9</accession>
<evidence type="ECO:0000256" key="6">
    <source>
        <dbReference type="ARBA" id="ARBA00022618"/>
    </source>
</evidence>
<protein>
    <recommendedName>
        <fullName evidence="4 11">Cell division ATP-binding protein FtsE</fullName>
    </recommendedName>
</protein>
<organism evidence="13 14">
    <name type="scientific">Xanthomonas oryzae pv. oryzae (strain KACC10331 / KXO85)</name>
    <dbReference type="NCBI Taxonomy" id="291331"/>
    <lineage>
        <taxon>Bacteria</taxon>
        <taxon>Pseudomonadati</taxon>
        <taxon>Pseudomonadota</taxon>
        <taxon>Gammaproteobacteria</taxon>
        <taxon>Lysobacterales</taxon>
        <taxon>Lysobacteraceae</taxon>
        <taxon>Xanthomonas</taxon>
    </lineage>
</organism>
<dbReference type="KEGG" id="xoo:XOO4300"/>
<comment type="function">
    <text evidence="1">Part of the ABC transporter FtsEX involved in cellular division. Important for assembly or stability of the septal ring.</text>
</comment>
<keyword evidence="10 11" id="KW-0131">Cell cycle</keyword>
<dbReference type="FunFam" id="3.40.50.300:FF:000056">
    <property type="entry name" value="Cell division ATP-binding protein FtsE"/>
    <property type="match status" value="1"/>
</dbReference>
<comment type="subunit">
    <text evidence="11">Homodimer. Forms a membrane-associated complex with FtsX.</text>
</comment>
<dbReference type="SMART" id="SM00382">
    <property type="entry name" value="AAA"/>
    <property type="match status" value="1"/>
</dbReference>
<dbReference type="Proteomes" id="UP000006735">
    <property type="component" value="Chromosome"/>
</dbReference>
<dbReference type="NCBIfam" id="TIGR02673">
    <property type="entry name" value="FtsE"/>
    <property type="match status" value="1"/>
</dbReference>
<evidence type="ECO:0000256" key="9">
    <source>
        <dbReference type="ARBA" id="ARBA00023136"/>
    </source>
</evidence>
<evidence type="ECO:0000256" key="5">
    <source>
        <dbReference type="ARBA" id="ARBA00022475"/>
    </source>
</evidence>
<dbReference type="InterPro" id="IPR003593">
    <property type="entry name" value="AAA+_ATPase"/>
</dbReference>
<keyword evidence="14" id="KW-1185">Reference proteome</keyword>
<evidence type="ECO:0000313" key="14">
    <source>
        <dbReference type="Proteomes" id="UP000006735"/>
    </source>
</evidence>
<dbReference type="PROSITE" id="PS50893">
    <property type="entry name" value="ABC_TRANSPORTER_2"/>
    <property type="match status" value="1"/>
</dbReference>
<dbReference type="GO" id="GO:0022857">
    <property type="term" value="F:transmembrane transporter activity"/>
    <property type="evidence" value="ECO:0007669"/>
    <property type="project" value="TreeGrafter"/>
</dbReference>
<dbReference type="EMBL" id="AE013598">
    <property type="protein sequence ID" value="AAW77554.1"/>
    <property type="molecule type" value="Genomic_DNA"/>
</dbReference>
<dbReference type="GO" id="GO:0016887">
    <property type="term" value="F:ATP hydrolysis activity"/>
    <property type="evidence" value="ECO:0007669"/>
    <property type="project" value="InterPro"/>
</dbReference>
<keyword evidence="8 11" id="KW-0067">ATP-binding</keyword>
<evidence type="ECO:0000256" key="4">
    <source>
        <dbReference type="ARBA" id="ARBA00020019"/>
    </source>
</evidence>
<evidence type="ECO:0000256" key="2">
    <source>
        <dbReference type="ARBA" id="ARBA00004202"/>
    </source>
</evidence>
<dbReference type="STRING" id="291331.XOO4300"/>
<dbReference type="GO" id="GO:0005886">
    <property type="term" value="C:plasma membrane"/>
    <property type="evidence" value="ECO:0007669"/>
    <property type="project" value="UniProtKB-SubCell"/>
</dbReference>
<feature type="domain" description="ABC transporter" evidence="12">
    <location>
        <begin position="25"/>
        <end position="249"/>
    </location>
</feature>
<proteinExistence type="inferred from homology"/>
<dbReference type="InterPro" id="IPR015854">
    <property type="entry name" value="ABC_transpr_LolD-like"/>
</dbReference>
<comment type="subcellular location">
    <subcellularLocation>
        <location evidence="11">Cell inner membrane</location>
        <topology evidence="11">Peripheral membrane protein</topology>
        <orientation evidence="11">Cytoplasmic side</orientation>
    </subcellularLocation>
    <subcellularLocation>
        <location evidence="2">Cell membrane</location>
        <topology evidence="2">Peripheral membrane protein</topology>
    </subcellularLocation>
</comment>
<dbReference type="HOGENOM" id="CLU_000604_1_22_6"/>
<comment type="similarity">
    <text evidence="3 11">Belongs to the ABC transporter superfamily.</text>
</comment>
<name>Q5GUR9_XANOR</name>
<evidence type="ECO:0000256" key="7">
    <source>
        <dbReference type="ARBA" id="ARBA00022741"/>
    </source>
</evidence>
<evidence type="ECO:0000313" key="13">
    <source>
        <dbReference type="EMBL" id="AAW77554.1"/>
    </source>
</evidence>
<dbReference type="PANTHER" id="PTHR24220">
    <property type="entry name" value="IMPORT ATP-BINDING PROTEIN"/>
    <property type="match status" value="1"/>
</dbReference>